<keyword evidence="7" id="KW-0762">Sugar transport</keyword>
<organism evidence="7 8">
    <name type="scientific">Kribbella steppae</name>
    <dbReference type="NCBI Taxonomy" id="2512223"/>
    <lineage>
        <taxon>Bacteria</taxon>
        <taxon>Bacillati</taxon>
        <taxon>Actinomycetota</taxon>
        <taxon>Actinomycetes</taxon>
        <taxon>Propionibacteriales</taxon>
        <taxon>Kribbellaceae</taxon>
        <taxon>Kribbella</taxon>
    </lineage>
</organism>
<feature type="transmembrane region" description="Helical" evidence="6">
    <location>
        <begin position="274"/>
        <end position="301"/>
    </location>
</feature>
<feature type="transmembrane region" description="Helical" evidence="6">
    <location>
        <begin position="242"/>
        <end position="262"/>
    </location>
</feature>
<protein>
    <submittedName>
        <fullName evidence="7">Simple sugar transport system permease protein</fullName>
    </submittedName>
</protein>
<feature type="transmembrane region" description="Helical" evidence="6">
    <location>
        <begin position="321"/>
        <end position="340"/>
    </location>
</feature>
<dbReference type="InterPro" id="IPR001851">
    <property type="entry name" value="ABC_transp_permease"/>
</dbReference>
<evidence type="ECO:0000313" key="8">
    <source>
        <dbReference type="Proteomes" id="UP000294508"/>
    </source>
</evidence>
<evidence type="ECO:0000256" key="2">
    <source>
        <dbReference type="ARBA" id="ARBA00022475"/>
    </source>
</evidence>
<keyword evidence="4 6" id="KW-1133">Transmembrane helix</keyword>
<evidence type="ECO:0000256" key="4">
    <source>
        <dbReference type="ARBA" id="ARBA00022989"/>
    </source>
</evidence>
<comment type="caution">
    <text evidence="7">The sequence shown here is derived from an EMBL/GenBank/DDBJ whole genome shotgun (WGS) entry which is preliminary data.</text>
</comment>
<keyword evidence="8" id="KW-1185">Reference proteome</keyword>
<feature type="transmembrane region" description="Helical" evidence="6">
    <location>
        <begin position="194"/>
        <end position="212"/>
    </location>
</feature>
<dbReference type="GO" id="GO:0005886">
    <property type="term" value="C:plasma membrane"/>
    <property type="evidence" value="ECO:0007669"/>
    <property type="project" value="UniProtKB-SubCell"/>
</dbReference>
<keyword evidence="5 6" id="KW-0472">Membrane</keyword>
<dbReference type="PANTHER" id="PTHR47089:SF1">
    <property type="entry name" value="GUANOSINE ABC TRANSPORTER PERMEASE PROTEIN NUPP"/>
    <property type="match status" value="1"/>
</dbReference>
<dbReference type="CDD" id="cd06580">
    <property type="entry name" value="TM_PBP1_transp_TpRbsC_like"/>
    <property type="match status" value="1"/>
</dbReference>
<dbReference type="PANTHER" id="PTHR47089">
    <property type="entry name" value="ABC TRANSPORTER, PERMEASE PROTEIN"/>
    <property type="match status" value="1"/>
</dbReference>
<name>A0A4R2HRP9_9ACTN</name>
<dbReference type="GO" id="GO:0022857">
    <property type="term" value="F:transmembrane transporter activity"/>
    <property type="evidence" value="ECO:0007669"/>
    <property type="project" value="InterPro"/>
</dbReference>
<feature type="transmembrane region" description="Helical" evidence="6">
    <location>
        <begin position="111"/>
        <end position="132"/>
    </location>
</feature>
<evidence type="ECO:0000256" key="3">
    <source>
        <dbReference type="ARBA" id="ARBA00022692"/>
    </source>
</evidence>
<gene>
    <name evidence="7" type="ORF">EV652_103618</name>
</gene>
<evidence type="ECO:0000256" key="6">
    <source>
        <dbReference type="SAM" id="Phobius"/>
    </source>
</evidence>
<accession>A0A4R2HRP9</accession>
<dbReference type="OrthoDB" id="45037at2"/>
<dbReference type="EMBL" id="SLWN01000003">
    <property type="protein sequence ID" value="TCO33616.1"/>
    <property type="molecule type" value="Genomic_DNA"/>
</dbReference>
<evidence type="ECO:0000256" key="1">
    <source>
        <dbReference type="ARBA" id="ARBA00004651"/>
    </source>
</evidence>
<feature type="transmembrane region" description="Helical" evidence="6">
    <location>
        <begin position="141"/>
        <end position="159"/>
    </location>
</feature>
<dbReference type="Pfam" id="PF02653">
    <property type="entry name" value="BPD_transp_2"/>
    <property type="match status" value="1"/>
</dbReference>
<feature type="transmembrane region" description="Helical" evidence="6">
    <location>
        <begin position="12"/>
        <end position="35"/>
    </location>
</feature>
<dbReference type="PRINTS" id="PR00173">
    <property type="entry name" value="EDTRNSPORT"/>
</dbReference>
<dbReference type="AlphaFoldDB" id="A0A4R2HRP9"/>
<keyword evidence="7" id="KW-0813">Transport</keyword>
<keyword evidence="3 6" id="KW-0812">Transmembrane</keyword>
<feature type="transmembrane region" description="Helical" evidence="6">
    <location>
        <begin position="55"/>
        <end position="76"/>
    </location>
</feature>
<proteinExistence type="predicted"/>
<reference evidence="7 8" key="1">
    <citation type="journal article" date="2015" name="Stand. Genomic Sci.">
        <title>Genomic Encyclopedia of Bacterial and Archaeal Type Strains, Phase III: the genomes of soil and plant-associated and newly described type strains.</title>
        <authorList>
            <person name="Whitman W.B."/>
            <person name="Woyke T."/>
            <person name="Klenk H.P."/>
            <person name="Zhou Y."/>
            <person name="Lilburn T.G."/>
            <person name="Beck B.J."/>
            <person name="De Vos P."/>
            <person name="Vandamme P."/>
            <person name="Eisen J.A."/>
            <person name="Garrity G."/>
            <person name="Hugenholtz P."/>
            <person name="Kyrpides N.C."/>
        </authorList>
    </citation>
    <scope>NUCLEOTIDE SEQUENCE [LARGE SCALE GENOMIC DNA]</scope>
    <source>
        <strain evidence="7 8">VKM Ac-2572</strain>
    </source>
</reference>
<dbReference type="Proteomes" id="UP000294508">
    <property type="component" value="Unassembled WGS sequence"/>
</dbReference>
<feature type="transmembrane region" description="Helical" evidence="6">
    <location>
        <begin position="88"/>
        <end position="105"/>
    </location>
</feature>
<comment type="subcellular location">
    <subcellularLocation>
        <location evidence="1">Cell membrane</location>
        <topology evidence="1">Multi-pass membrane protein</topology>
    </subcellularLocation>
</comment>
<sequence>MMGKFDLRRIGLALAAPVLAIVAALIITCLILLVAGSSVSGFLSTIFSAPAERNVVNIVNNASILYLSGLAAAIGFRMNLFNIGVEGQYRVAVFTAALFAAQGWLPGPLNVIVSIVLAMAVGAAWASIAGLLKVTRGVSEVISTIMLNAIAASLTAYFLRSVGVTTGSNLATEEIPRDSWVPGIPLLPGAPNEVLGLTLLAVVGGIAYAVLLNRSKFGFNLRATGLSASAAVASGIDVRRMVVISMMISGAVAGLIGLPLLFGSSHSYGTTFQAGIGFAGIAVALLGRNNPIGIAFGALLFSYLTEQSNLLEINAQVSPDIVAISQGVIVLAVVIAYEVVRRYRTALEQRQVAAELSSSAQAEATPEATR</sequence>
<evidence type="ECO:0000256" key="5">
    <source>
        <dbReference type="ARBA" id="ARBA00023136"/>
    </source>
</evidence>
<keyword evidence="2" id="KW-1003">Cell membrane</keyword>
<evidence type="ECO:0000313" key="7">
    <source>
        <dbReference type="EMBL" id="TCO33616.1"/>
    </source>
</evidence>